<name>A0A3B1AG53_9ZZZZ</name>
<dbReference type="InterPro" id="IPR019734">
    <property type="entry name" value="TPR_rpt"/>
</dbReference>
<keyword evidence="2" id="KW-0802">TPR repeat</keyword>
<dbReference type="Gene3D" id="1.25.40.10">
    <property type="entry name" value="Tetratricopeptide repeat domain"/>
    <property type="match status" value="1"/>
</dbReference>
<evidence type="ECO:0000313" key="3">
    <source>
        <dbReference type="EMBL" id="VAW92874.1"/>
    </source>
</evidence>
<dbReference type="Pfam" id="PF13181">
    <property type="entry name" value="TPR_8"/>
    <property type="match status" value="1"/>
</dbReference>
<dbReference type="PANTHER" id="PTHR44943">
    <property type="entry name" value="CELLULOSE SYNTHASE OPERON PROTEIN C"/>
    <property type="match status" value="1"/>
</dbReference>
<evidence type="ECO:0000256" key="1">
    <source>
        <dbReference type="ARBA" id="ARBA00022737"/>
    </source>
</evidence>
<keyword evidence="1" id="KW-0677">Repeat</keyword>
<organism evidence="3">
    <name type="scientific">hydrothermal vent metagenome</name>
    <dbReference type="NCBI Taxonomy" id="652676"/>
    <lineage>
        <taxon>unclassified sequences</taxon>
        <taxon>metagenomes</taxon>
        <taxon>ecological metagenomes</taxon>
    </lineage>
</organism>
<dbReference type="InterPro" id="IPR013360">
    <property type="entry name" value="Pilus_4_PilW"/>
</dbReference>
<dbReference type="NCBIfam" id="TIGR02521">
    <property type="entry name" value="type_IV_pilW"/>
    <property type="match status" value="1"/>
</dbReference>
<dbReference type="Pfam" id="PF13414">
    <property type="entry name" value="TPR_11"/>
    <property type="match status" value="1"/>
</dbReference>
<dbReference type="PROSITE" id="PS50005">
    <property type="entry name" value="TPR"/>
    <property type="match status" value="3"/>
</dbReference>
<dbReference type="SUPFAM" id="SSF48452">
    <property type="entry name" value="TPR-like"/>
    <property type="match status" value="1"/>
</dbReference>
<dbReference type="InterPro" id="IPR051685">
    <property type="entry name" value="Ycf3/AcsC/BcsC/TPR_MFPF"/>
</dbReference>
<sequence length="254" mass="29101">MKKNIILLISLLGVFLSGCTLVTERADTDLTKAAVINAQLGLAYLQKKSYQQANKKLLKALEQDPDNANAHLYMAELQKILKVNDKADEHFKEAIELAPKNSRAKNNYGVFLCSQKRFKESVKYFSEVLKDPLYQDKIGVYENLGICEQQKGNMHLAEKHFRHALKLNHNLPKSLLGMTQISFDSSLFKPAKRYYTRYLALAKQTPKSLWIGILLERKYKNKDIVESYSTILRVKYPDSKEAIMLDQLEGRDGL</sequence>
<accession>A0A3B1AG53</accession>
<dbReference type="PROSITE" id="PS51257">
    <property type="entry name" value="PROKAR_LIPOPROTEIN"/>
    <property type="match status" value="1"/>
</dbReference>
<gene>
    <name evidence="3" type="ORF">MNBD_GAMMA22-504</name>
</gene>
<dbReference type="SMART" id="SM00028">
    <property type="entry name" value="TPR"/>
    <property type="match status" value="4"/>
</dbReference>
<dbReference type="AlphaFoldDB" id="A0A3B1AG53"/>
<dbReference type="Pfam" id="PF13432">
    <property type="entry name" value="TPR_16"/>
    <property type="match status" value="1"/>
</dbReference>
<proteinExistence type="predicted"/>
<protein>
    <submittedName>
        <fullName evidence="3">Uncharacterized protein</fullName>
    </submittedName>
</protein>
<reference evidence="3" key="1">
    <citation type="submission" date="2018-06" db="EMBL/GenBank/DDBJ databases">
        <authorList>
            <person name="Zhirakovskaya E."/>
        </authorList>
    </citation>
    <scope>NUCLEOTIDE SEQUENCE</scope>
</reference>
<evidence type="ECO:0000256" key="2">
    <source>
        <dbReference type="ARBA" id="ARBA00022803"/>
    </source>
</evidence>
<dbReference type="EMBL" id="UOFS01000013">
    <property type="protein sequence ID" value="VAW92874.1"/>
    <property type="molecule type" value="Genomic_DNA"/>
</dbReference>
<dbReference type="InterPro" id="IPR011990">
    <property type="entry name" value="TPR-like_helical_dom_sf"/>
</dbReference>
<dbReference type="PANTHER" id="PTHR44943:SF8">
    <property type="entry name" value="TPR REPEAT-CONTAINING PROTEIN MJ0263"/>
    <property type="match status" value="1"/>
</dbReference>